<dbReference type="Gene3D" id="1.10.10.10">
    <property type="entry name" value="Winged helix-like DNA-binding domain superfamily/Winged helix DNA-binding domain"/>
    <property type="match status" value="1"/>
</dbReference>
<organism evidence="2 4">
    <name type="scientific">Cryobacterium roopkundense</name>
    <dbReference type="NCBI Taxonomy" id="1001240"/>
    <lineage>
        <taxon>Bacteria</taxon>
        <taxon>Bacillati</taxon>
        <taxon>Actinomycetota</taxon>
        <taxon>Actinomycetes</taxon>
        <taxon>Micrococcales</taxon>
        <taxon>Microbacteriaceae</taxon>
        <taxon>Cryobacterium</taxon>
    </lineage>
</organism>
<keyword evidence="1" id="KW-0812">Transmembrane</keyword>
<accession>A0A099J2M5</accession>
<feature type="transmembrane region" description="Helical" evidence="1">
    <location>
        <begin position="27"/>
        <end position="51"/>
    </location>
</feature>
<keyword evidence="1" id="KW-1133">Transmembrane helix</keyword>
<comment type="caution">
    <text evidence="2">The sequence shown here is derived from an EMBL/GenBank/DDBJ whole genome shotgun (WGS) entry which is preliminary data.</text>
</comment>
<dbReference type="Proteomes" id="UP000029864">
    <property type="component" value="Unassembled WGS sequence"/>
</dbReference>
<name>A0A099J2M5_9MICO</name>
<keyword evidence="4" id="KW-1185">Reference proteome</keyword>
<protein>
    <recommendedName>
        <fullName evidence="6">RNA polymerase sigma factor 70 region 4 type 2 domain-containing protein</fullName>
    </recommendedName>
</protein>
<evidence type="ECO:0000313" key="3">
    <source>
        <dbReference type="EMBL" id="MBB5641932.1"/>
    </source>
</evidence>
<reference evidence="2 4" key="1">
    <citation type="submission" date="2014-08" db="EMBL/GenBank/DDBJ databases">
        <authorList>
            <person name="Sisinthy S."/>
        </authorList>
    </citation>
    <scope>NUCLEOTIDE SEQUENCE [LARGE SCALE GENOMIC DNA]</scope>
    <source>
        <strain evidence="2 4">RuG17</strain>
    </source>
</reference>
<evidence type="ECO:0000313" key="2">
    <source>
        <dbReference type="EMBL" id="KGJ72629.1"/>
    </source>
</evidence>
<sequence>MLAVLAVALVVAGMLLRDPGSPGVLGLGLLGLGLIGLGAAVLVAAVMFPVIKEFEFGFPSGVKIMAAVHDREEDLRAAFAKQRGDLGLYTQLMCDDPAVAARLLEAAWEKTASLWRGPVTDDLRTFVLCEFVELLTAHSRWTPSDDPDGTRAAPNVSAPLASLPLAERVVVVLREFAGLPLAQIATLTERPLDDISKDLRSARRRVALITVSDDEL</sequence>
<keyword evidence="1" id="KW-0472">Membrane</keyword>
<dbReference type="EMBL" id="JPXF01000062">
    <property type="protein sequence ID" value="KGJ72629.1"/>
    <property type="molecule type" value="Genomic_DNA"/>
</dbReference>
<evidence type="ECO:0000313" key="4">
    <source>
        <dbReference type="Proteomes" id="UP000029864"/>
    </source>
</evidence>
<evidence type="ECO:0008006" key="6">
    <source>
        <dbReference type="Google" id="ProtNLM"/>
    </source>
</evidence>
<dbReference type="EMBL" id="JACHBQ010000001">
    <property type="protein sequence ID" value="MBB5641932.1"/>
    <property type="molecule type" value="Genomic_DNA"/>
</dbReference>
<dbReference type="Proteomes" id="UP000561726">
    <property type="component" value="Unassembled WGS sequence"/>
</dbReference>
<dbReference type="OrthoDB" id="4936630at2"/>
<gene>
    <name evidence="3" type="ORF">BJ997_002480</name>
    <name evidence="2" type="ORF">GY21_14045</name>
</gene>
<dbReference type="RefSeq" id="WP_035837426.1">
    <property type="nucleotide sequence ID" value="NZ_JACHBQ010000001.1"/>
</dbReference>
<evidence type="ECO:0000256" key="1">
    <source>
        <dbReference type="SAM" id="Phobius"/>
    </source>
</evidence>
<evidence type="ECO:0000313" key="5">
    <source>
        <dbReference type="Proteomes" id="UP000561726"/>
    </source>
</evidence>
<dbReference type="AlphaFoldDB" id="A0A099J2M5"/>
<dbReference type="InterPro" id="IPR013324">
    <property type="entry name" value="RNA_pol_sigma_r3/r4-like"/>
</dbReference>
<dbReference type="InterPro" id="IPR036388">
    <property type="entry name" value="WH-like_DNA-bd_sf"/>
</dbReference>
<reference evidence="3 5" key="2">
    <citation type="submission" date="2020-08" db="EMBL/GenBank/DDBJ databases">
        <title>Sequencing the genomes of 1000 actinobacteria strains.</title>
        <authorList>
            <person name="Klenk H.-P."/>
        </authorList>
    </citation>
    <scope>NUCLEOTIDE SEQUENCE [LARGE SCALE GENOMIC DNA]</scope>
    <source>
        <strain evidence="3 5">DSM 21065</strain>
    </source>
</reference>
<proteinExistence type="predicted"/>
<dbReference type="eggNOG" id="ENOG5031Z1S">
    <property type="taxonomic scope" value="Bacteria"/>
</dbReference>
<dbReference type="SUPFAM" id="SSF88659">
    <property type="entry name" value="Sigma3 and sigma4 domains of RNA polymerase sigma factors"/>
    <property type="match status" value="1"/>
</dbReference>